<dbReference type="EMBL" id="KZ293649">
    <property type="protein sequence ID" value="PBK97252.1"/>
    <property type="molecule type" value="Genomic_DNA"/>
</dbReference>
<proteinExistence type="predicted"/>
<reference evidence="2" key="1">
    <citation type="journal article" date="2017" name="Nat. Ecol. Evol.">
        <title>Genome expansion and lineage-specific genetic innovations in the forest pathogenic fungi Armillaria.</title>
        <authorList>
            <person name="Sipos G."/>
            <person name="Prasanna A.N."/>
            <person name="Walter M.C."/>
            <person name="O'Connor E."/>
            <person name="Balint B."/>
            <person name="Krizsan K."/>
            <person name="Kiss B."/>
            <person name="Hess J."/>
            <person name="Varga T."/>
            <person name="Slot J."/>
            <person name="Riley R."/>
            <person name="Boka B."/>
            <person name="Rigling D."/>
            <person name="Barry K."/>
            <person name="Lee J."/>
            <person name="Mihaltcheva S."/>
            <person name="LaButti K."/>
            <person name="Lipzen A."/>
            <person name="Waldron R."/>
            <person name="Moloney N.M."/>
            <person name="Sperisen C."/>
            <person name="Kredics L."/>
            <person name="Vagvoelgyi C."/>
            <person name="Patrignani A."/>
            <person name="Fitzpatrick D."/>
            <person name="Nagy I."/>
            <person name="Doyle S."/>
            <person name="Anderson J.B."/>
            <person name="Grigoriev I.V."/>
            <person name="Gueldener U."/>
            <person name="Muensterkoetter M."/>
            <person name="Nagy L.G."/>
        </authorList>
    </citation>
    <scope>NUCLEOTIDE SEQUENCE [LARGE SCALE GENOMIC DNA]</scope>
    <source>
        <strain evidence="2">Ar21-2</strain>
    </source>
</reference>
<dbReference type="OrthoDB" id="447251at2759"/>
<evidence type="ECO:0000313" key="2">
    <source>
        <dbReference type="Proteomes" id="UP000217790"/>
    </source>
</evidence>
<dbReference type="Proteomes" id="UP000217790">
    <property type="component" value="Unassembled WGS sequence"/>
</dbReference>
<dbReference type="InParanoid" id="A0A2H3E0N4"/>
<dbReference type="AlphaFoldDB" id="A0A2H3E0N4"/>
<evidence type="ECO:0008006" key="3">
    <source>
        <dbReference type="Google" id="ProtNLM"/>
    </source>
</evidence>
<name>A0A2H3E0N4_ARMGA</name>
<keyword evidence="2" id="KW-1185">Reference proteome</keyword>
<accession>A0A2H3E0N4</accession>
<sequence length="138" mass="15944">MVKVAEDVISSSISPSIEDVQKLLSFFADRTSITSLSIPLDRLNQTRDWLDYTGTRYEPQVAHLTRLWVTTITFRFDEETTRRLVDAVSLFPQVDEFGMWGSMMGTEWKKGFCLKARETCHGLRAVSFDGRKIPLHRR</sequence>
<gene>
    <name evidence="1" type="ORF">ARMGADRAFT_1162186</name>
</gene>
<protein>
    <recommendedName>
        <fullName evidence="3">F-box domain-containing protein</fullName>
    </recommendedName>
</protein>
<organism evidence="1 2">
    <name type="scientific">Armillaria gallica</name>
    <name type="common">Bulbous honey fungus</name>
    <name type="synonym">Armillaria bulbosa</name>
    <dbReference type="NCBI Taxonomy" id="47427"/>
    <lineage>
        <taxon>Eukaryota</taxon>
        <taxon>Fungi</taxon>
        <taxon>Dikarya</taxon>
        <taxon>Basidiomycota</taxon>
        <taxon>Agaricomycotina</taxon>
        <taxon>Agaricomycetes</taxon>
        <taxon>Agaricomycetidae</taxon>
        <taxon>Agaricales</taxon>
        <taxon>Marasmiineae</taxon>
        <taxon>Physalacriaceae</taxon>
        <taxon>Armillaria</taxon>
    </lineage>
</organism>
<evidence type="ECO:0000313" key="1">
    <source>
        <dbReference type="EMBL" id="PBK97252.1"/>
    </source>
</evidence>